<dbReference type="SUPFAM" id="SSF103473">
    <property type="entry name" value="MFS general substrate transporter"/>
    <property type="match status" value="1"/>
</dbReference>
<dbReference type="Gene3D" id="1.20.1250.20">
    <property type="entry name" value="MFS general substrate transporter like domains"/>
    <property type="match status" value="1"/>
</dbReference>
<feature type="transmembrane region" description="Helical" evidence="7">
    <location>
        <begin position="172"/>
        <end position="190"/>
    </location>
</feature>
<evidence type="ECO:0000256" key="4">
    <source>
        <dbReference type="ARBA" id="ARBA00022692"/>
    </source>
</evidence>
<keyword evidence="9" id="KW-1185">Reference proteome</keyword>
<name>A0A4R6X9Q3_9GAMM</name>
<evidence type="ECO:0000256" key="6">
    <source>
        <dbReference type="ARBA" id="ARBA00023136"/>
    </source>
</evidence>
<accession>A0A4R6X9Q3</accession>
<organism evidence="8 9">
    <name type="scientific">Marinomonas communis</name>
    <dbReference type="NCBI Taxonomy" id="28254"/>
    <lineage>
        <taxon>Bacteria</taxon>
        <taxon>Pseudomonadati</taxon>
        <taxon>Pseudomonadota</taxon>
        <taxon>Gammaproteobacteria</taxon>
        <taxon>Oceanospirillales</taxon>
        <taxon>Oceanospirillaceae</taxon>
        <taxon>Marinomonas</taxon>
    </lineage>
</organism>
<comment type="subcellular location">
    <subcellularLocation>
        <location evidence="1">Cell membrane</location>
        <topology evidence="1">Multi-pass membrane protein</topology>
    </subcellularLocation>
</comment>
<dbReference type="EMBL" id="SNZA01000001">
    <property type="protein sequence ID" value="TDR15846.1"/>
    <property type="molecule type" value="Genomic_DNA"/>
</dbReference>
<keyword evidence="5 7" id="KW-1133">Transmembrane helix</keyword>
<dbReference type="InterPro" id="IPR036259">
    <property type="entry name" value="MFS_trans_sf"/>
</dbReference>
<dbReference type="AlphaFoldDB" id="A0A4R6X9Q3"/>
<feature type="transmembrane region" description="Helical" evidence="7">
    <location>
        <begin position="219"/>
        <end position="244"/>
    </location>
</feature>
<keyword evidence="4 7" id="KW-0812">Transmembrane</keyword>
<evidence type="ECO:0000313" key="8">
    <source>
        <dbReference type="EMBL" id="TDR15846.1"/>
    </source>
</evidence>
<dbReference type="PANTHER" id="PTHR23513">
    <property type="entry name" value="INTEGRAL MEMBRANE EFFLUX PROTEIN-RELATED"/>
    <property type="match status" value="1"/>
</dbReference>
<keyword evidence="6 7" id="KW-0472">Membrane</keyword>
<feature type="transmembrane region" description="Helical" evidence="7">
    <location>
        <begin position="46"/>
        <end position="66"/>
    </location>
</feature>
<evidence type="ECO:0000256" key="7">
    <source>
        <dbReference type="SAM" id="Phobius"/>
    </source>
</evidence>
<sequence>MSSIPSSLLKQKNFVHFWIGQIASSFAFQMLSVGIGWQIYDLTDSAMALGLVGLFQFLPQLLLTLVVGHVADRYNRRIICICTRLTMASTVGVLAYGNLTDTISAQMIYSCAVMMGTARAFEMPAGQAILPNLIPPALLSRAVSAIASAREISVIAGPALGGVIYLLGAPTLYLTSMVCFLVSCCILFFLHYNYVAKAKQPVDLHHLLGGLRFIKNNKLILGSVSLDMFAVLLGGATALLPIVAKDILHTGPWGLGLLRCAPAVGALLMSVYLARHPLTHSVGKIMYIAVATFGAATILFGLSEHLILSMIALFILGASDMISVVIRSTLVQLETPDDMRGRVSAANSIFIGSSNQLGEFESGATAALFGVVPAIVLGGFGTIAVVGIWMYLFPSLLHRNTLENEEK</sequence>
<dbReference type="CDD" id="cd06173">
    <property type="entry name" value="MFS_MefA_like"/>
    <property type="match status" value="1"/>
</dbReference>
<evidence type="ECO:0000256" key="1">
    <source>
        <dbReference type="ARBA" id="ARBA00004651"/>
    </source>
</evidence>
<feature type="transmembrane region" description="Helical" evidence="7">
    <location>
        <begin position="15"/>
        <end position="40"/>
    </location>
</feature>
<evidence type="ECO:0000313" key="9">
    <source>
        <dbReference type="Proteomes" id="UP000295729"/>
    </source>
</evidence>
<keyword evidence="2" id="KW-0813">Transport</keyword>
<dbReference type="OrthoDB" id="7283966at2"/>
<feature type="transmembrane region" description="Helical" evidence="7">
    <location>
        <begin position="142"/>
        <end position="166"/>
    </location>
</feature>
<feature type="transmembrane region" description="Helical" evidence="7">
    <location>
        <begin position="256"/>
        <end position="273"/>
    </location>
</feature>
<dbReference type="Pfam" id="PF05977">
    <property type="entry name" value="MFS_3"/>
    <property type="match status" value="1"/>
</dbReference>
<evidence type="ECO:0000256" key="5">
    <source>
        <dbReference type="ARBA" id="ARBA00022989"/>
    </source>
</evidence>
<dbReference type="InterPro" id="IPR010290">
    <property type="entry name" value="TM_effector"/>
</dbReference>
<dbReference type="PANTHER" id="PTHR23513:SF9">
    <property type="entry name" value="ENTEROBACTIN EXPORTER ENTS"/>
    <property type="match status" value="1"/>
</dbReference>
<reference evidence="8 9" key="1">
    <citation type="submission" date="2019-03" db="EMBL/GenBank/DDBJ databases">
        <title>Genomic Encyclopedia of Type Strains, Phase IV (KMG-IV): sequencing the most valuable type-strain genomes for metagenomic binning, comparative biology and taxonomic classification.</title>
        <authorList>
            <person name="Goeker M."/>
        </authorList>
    </citation>
    <scope>NUCLEOTIDE SEQUENCE [LARGE SCALE GENOMIC DNA]</scope>
    <source>
        <strain evidence="8 9">DSM 5604</strain>
    </source>
</reference>
<keyword evidence="3" id="KW-1003">Cell membrane</keyword>
<gene>
    <name evidence="8" type="ORF">C8D85_1223</name>
</gene>
<feature type="transmembrane region" description="Helical" evidence="7">
    <location>
        <begin position="308"/>
        <end position="330"/>
    </location>
</feature>
<protein>
    <submittedName>
        <fullName evidence="8">Putative MFS family arabinose efflux permease</fullName>
    </submittedName>
</protein>
<feature type="transmembrane region" description="Helical" evidence="7">
    <location>
        <begin position="366"/>
        <end position="392"/>
    </location>
</feature>
<proteinExistence type="predicted"/>
<evidence type="ECO:0000256" key="3">
    <source>
        <dbReference type="ARBA" id="ARBA00022475"/>
    </source>
</evidence>
<dbReference type="GO" id="GO:0005886">
    <property type="term" value="C:plasma membrane"/>
    <property type="evidence" value="ECO:0007669"/>
    <property type="project" value="UniProtKB-SubCell"/>
</dbReference>
<comment type="caution">
    <text evidence="8">The sequence shown here is derived from an EMBL/GenBank/DDBJ whole genome shotgun (WGS) entry which is preliminary data.</text>
</comment>
<evidence type="ECO:0000256" key="2">
    <source>
        <dbReference type="ARBA" id="ARBA00022448"/>
    </source>
</evidence>
<dbReference type="Proteomes" id="UP000295729">
    <property type="component" value="Unassembled WGS sequence"/>
</dbReference>
<dbReference type="RefSeq" id="WP_133560595.1">
    <property type="nucleotide sequence ID" value="NZ_JAJGNH010000001.1"/>
</dbReference>
<feature type="transmembrane region" description="Helical" evidence="7">
    <location>
        <begin position="285"/>
        <end position="302"/>
    </location>
</feature>